<accession>A0AAV2S5U6</accession>
<proteinExistence type="predicted"/>
<reference evidence="1 2" key="1">
    <citation type="submission" date="2024-05" db="EMBL/GenBank/DDBJ databases">
        <authorList>
            <person name="Wallberg A."/>
        </authorList>
    </citation>
    <scope>NUCLEOTIDE SEQUENCE [LARGE SCALE GENOMIC DNA]</scope>
</reference>
<sequence length="108" mass="12137">LSCSGPDIGVLTNLYIGDSLPKQRQIFLISKMKNILLIFFLFSAFTMGTGQLETRVEEVVHYRRRARAAQQQEPPQGPPQPNATIFVPCSPGYVFNHRTNQCVPLFGK</sequence>
<name>A0AAV2S5U6_MEGNR</name>
<protein>
    <recommendedName>
        <fullName evidence="3">Chitin-binding type-2 domain-containing protein</fullName>
    </recommendedName>
</protein>
<dbReference type="EMBL" id="CAXKWB010043310">
    <property type="protein sequence ID" value="CAL4159019.1"/>
    <property type="molecule type" value="Genomic_DNA"/>
</dbReference>
<dbReference type="Proteomes" id="UP001497623">
    <property type="component" value="Unassembled WGS sequence"/>
</dbReference>
<comment type="caution">
    <text evidence="1">The sequence shown here is derived from an EMBL/GenBank/DDBJ whole genome shotgun (WGS) entry which is preliminary data.</text>
</comment>
<evidence type="ECO:0000313" key="2">
    <source>
        <dbReference type="Proteomes" id="UP001497623"/>
    </source>
</evidence>
<organism evidence="1 2">
    <name type="scientific">Meganyctiphanes norvegica</name>
    <name type="common">Northern krill</name>
    <name type="synonym">Thysanopoda norvegica</name>
    <dbReference type="NCBI Taxonomy" id="48144"/>
    <lineage>
        <taxon>Eukaryota</taxon>
        <taxon>Metazoa</taxon>
        <taxon>Ecdysozoa</taxon>
        <taxon>Arthropoda</taxon>
        <taxon>Crustacea</taxon>
        <taxon>Multicrustacea</taxon>
        <taxon>Malacostraca</taxon>
        <taxon>Eumalacostraca</taxon>
        <taxon>Eucarida</taxon>
        <taxon>Euphausiacea</taxon>
        <taxon>Euphausiidae</taxon>
        <taxon>Meganyctiphanes</taxon>
    </lineage>
</organism>
<keyword evidence="2" id="KW-1185">Reference proteome</keyword>
<dbReference type="AlphaFoldDB" id="A0AAV2S5U6"/>
<gene>
    <name evidence="1" type="ORF">MNOR_LOCUS32216</name>
</gene>
<evidence type="ECO:0000313" key="1">
    <source>
        <dbReference type="EMBL" id="CAL4159019.1"/>
    </source>
</evidence>
<feature type="non-terminal residue" evidence="1">
    <location>
        <position position="1"/>
    </location>
</feature>
<evidence type="ECO:0008006" key="3">
    <source>
        <dbReference type="Google" id="ProtNLM"/>
    </source>
</evidence>